<evidence type="ECO:0000256" key="1">
    <source>
        <dbReference type="SAM" id="MobiDB-lite"/>
    </source>
</evidence>
<comment type="caution">
    <text evidence="2">The sequence shown here is derived from an EMBL/GenBank/DDBJ whole genome shotgun (WGS) entry which is preliminary data.</text>
</comment>
<dbReference type="Proteomes" id="UP000253141">
    <property type="component" value="Unassembled WGS sequence"/>
</dbReference>
<sequence length="69" mass="7878">MVAEGQAMKPLLNETRAGGQPSGECSPNSFLLLWSYRRAGNYFQSRFLTCFLLLQLFMHHYYGFVGVRA</sequence>
<feature type="region of interest" description="Disordered" evidence="1">
    <location>
        <begin position="1"/>
        <end position="24"/>
    </location>
</feature>
<evidence type="ECO:0000313" key="3">
    <source>
        <dbReference type="Proteomes" id="UP000253141"/>
    </source>
</evidence>
<dbReference type="EMBL" id="QPIW01000005">
    <property type="protein sequence ID" value="RDB06253.1"/>
    <property type="molecule type" value="Genomic_DNA"/>
</dbReference>
<keyword evidence="3" id="KW-1185">Reference proteome</keyword>
<evidence type="ECO:0000313" key="2">
    <source>
        <dbReference type="EMBL" id="RDB06253.1"/>
    </source>
</evidence>
<accession>A0A369IFI2</accession>
<gene>
    <name evidence="2" type="ORF">DVG78_08260</name>
</gene>
<dbReference type="AlphaFoldDB" id="A0A369IFI2"/>
<name>A0A369IFI2_9BACT</name>
<proteinExistence type="predicted"/>
<reference evidence="2 3" key="1">
    <citation type="submission" date="2018-07" db="EMBL/GenBank/DDBJ databases">
        <title>Genome analysis of Runella aurantiaca.</title>
        <authorList>
            <person name="Yang X."/>
        </authorList>
    </citation>
    <scope>NUCLEOTIDE SEQUENCE [LARGE SCALE GENOMIC DNA]</scope>
    <source>
        <strain evidence="2 3">YX9</strain>
    </source>
</reference>
<protein>
    <submittedName>
        <fullName evidence="2">Uncharacterized protein</fullName>
    </submittedName>
</protein>
<organism evidence="2 3">
    <name type="scientific">Runella aurantiaca</name>
    <dbReference type="NCBI Taxonomy" id="2282308"/>
    <lineage>
        <taxon>Bacteria</taxon>
        <taxon>Pseudomonadati</taxon>
        <taxon>Bacteroidota</taxon>
        <taxon>Cytophagia</taxon>
        <taxon>Cytophagales</taxon>
        <taxon>Spirosomataceae</taxon>
        <taxon>Runella</taxon>
    </lineage>
</organism>